<organism evidence="1 2">
    <name type="scientific">Asticcacaulis machinosus</name>
    <dbReference type="NCBI Taxonomy" id="2984211"/>
    <lineage>
        <taxon>Bacteria</taxon>
        <taxon>Pseudomonadati</taxon>
        <taxon>Pseudomonadota</taxon>
        <taxon>Alphaproteobacteria</taxon>
        <taxon>Caulobacterales</taxon>
        <taxon>Caulobacteraceae</taxon>
        <taxon>Asticcacaulis</taxon>
    </lineage>
</organism>
<gene>
    <name evidence="1" type="ORF">PQU98_05075</name>
</gene>
<proteinExistence type="predicted"/>
<protein>
    <submittedName>
        <fullName evidence="1">YdeI/OmpD-associated family protein</fullName>
    </submittedName>
</protein>
<accession>A0ABT5HIR4</accession>
<reference evidence="1 2" key="1">
    <citation type="submission" date="2023-01" db="EMBL/GenBank/DDBJ databases">
        <title>Novel species of the genus Asticcacaulis isolated from rivers.</title>
        <authorList>
            <person name="Lu H."/>
        </authorList>
    </citation>
    <scope>NUCLEOTIDE SEQUENCE [LARGE SCALE GENOMIC DNA]</scope>
    <source>
        <strain evidence="1 2">LKC15W</strain>
    </source>
</reference>
<evidence type="ECO:0000313" key="2">
    <source>
        <dbReference type="Proteomes" id="UP001218579"/>
    </source>
</evidence>
<evidence type="ECO:0000313" key="1">
    <source>
        <dbReference type="EMBL" id="MDC7675489.1"/>
    </source>
</evidence>
<name>A0ABT5HIR4_9CAUL</name>
<sequence length="212" mass="23583">MAPPAAPPTAWWSSLMSDPAEYLSFETPAHLSNWLAEHHATKRELWVRIYKKQSGTPSVTWEDCVVASLTWGWIDGLKKPLDEVSFLQRLTPRRSKSNWSKKNCDHAERLIAAGLMQASGLVHVEAAKQDGRWDKAYAGSANFVIPDDFLAALAANPQAKSAFDGLKRAHLFAIYYRLHSAARPQTRQKRMDDIIAKLARGEGVSQSAKGSI</sequence>
<dbReference type="Pfam" id="PF13376">
    <property type="entry name" value="OmdA"/>
    <property type="match status" value="1"/>
</dbReference>
<dbReference type="EMBL" id="JAQQKV010000001">
    <property type="protein sequence ID" value="MDC7675489.1"/>
    <property type="molecule type" value="Genomic_DNA"/>
</dbReference>
<comment type="caution">
    <text evidence="1">The sequence shown here is derived from an EMBL/GenBank/DDBJ whole genome shotgun (WGS) entry which is preliminary data.</text>
</comment>
<keyword evidence="2" id="KW-1185">Reference proteome</keyword>
<dbReference type="RefSeq" id="WP_272743798.1">
    <property type="nucleotide sequence ID" value="NZ_JAQQKV010000001.1"/>
</dbReference>
<dbReference type="Proteomes" id="UP001218579">
    <property type="component" value="Unassembled WGS sequence"/>
</dbReference>